<feature type="compositionally biased region" description="Basic and acidic residues" evidence="1">
    <location>
        <begin position="83"/>
        <end position="95"/>
    </location>
</feature>
<evidence type="ECO:0000256" key="1">
    <source>
        <dbReference type="SAM" id="MobiDB-lite"/>
    </source>
</evidence>
<dbReference type="AlphaFoldDB" id="A0A1D1VR45"/>
<dbReference type="Proteomes" id="UP000186922">
    <property type="component" value="Unassembled WGS sequence"/>
</dbReference>
<feature type="compositionally biased region" description="Basic and acidic residues" evidence="1">
    <location>
        <begin position="112"/>
        <end position="125"/>
    </location>
</feature>
<gene>
    <name evidence="2" type="primary">RvY_14378-1</name>
    <name evidence="2" type="synonym">RvY_14378.1</name>
    <name evidence="2" type="ORF">RvY_14378</name>
</gene>
<sequence length="149" mass="16169">MPKTRGGSAHSITWAVGRSRHRAGARSVGEQQGGGHGNGGQQRSNSVHSGGGWPPNDYHTIDLPSQVAQVSVGAPRFGGKTQFYEKNRRDGHRGANDTSLGSNQKQGPARTSNREQRSHSDMETDEWTKMEERFLISFLVNLVASAMAL</sequence>
<feature type="compositionally biased region" description="Gly residues" evidence="1">
    <location>
        <begin position="31"/>
        <end position="40"/>
    </location>
</feature>
<organism evidence="2 3">
    <name type="scientific">Ramazzottius varieornatus</name>
    <name type="common">Water bear</name>
    <name type="synonym">Tardigrade</name>
    <dbReference type="NCBI Taxonomy" id="947166"/>
    <lineage>
        <taxon>Eukaryota</taxon>
        <taxon>Metazoa</taxon>
        <taxon>Ecdysozoa</taxon>
        <taxon>Tardigrada</taxon>
        <taxon>Eutardigrada</taxon>
        <taxon>Parachela</taxon>
        <taxon>Hypsibioidea</taxon>
        <taxon>Ramazzottiidae</taxon>
        <taxon>Ramazzottius</taxon>
    </lineage>
</organism>
<dbReference type="EMBL" id="BDGG01000010">
    <property type="protein sequence ID" value="GAV04035.1"/>
    <property type="molecule type" value="Genomic_DNA"/>
</dbReference>
<feature type="region of interest" description="Disordered" evidence="1">
    <location>
        <begin position="1"/>
        <end position="125"/>
    </location>
</feature>
<name>A0A1D1VR45_RAMVA</name>
<proteinExistence type="predicted"/>
<feature type="compositionally biased region" description="Polar residues" evidence="1">
    <location>
        <begin position="96"/>
        <end position="111"/>
    </location>
</feature>
<reference evidence="2 3" key="1">
    <citation type="journal article" date="2016" name="Nat. Commun.">
        <title>Extremotolerant tardigrade genome and improved radiotolerance of human cultured cells by tardigrade-unique protein.</title>
        <authorList>
            <person name="Hashimoto T."/>
            <person name="Horikawa D.D."/>
            <person name="Saito Y."/>
            <person name="Kuwahara H."/>
            <person name="Kozuka-Hata H."/>
            <person name="Shin-I T."/>
            <person name="Minakuchi Y."/>
            <person name="Ohishi K."/>
            <person name="Motoyama A."/>
            <person name="Aizu T."/>
            <person name="Enomoto A."/>
            <person name="Kondo K."/>
            <person name="Tanaka S."/>
            <person name="Hara Y."/>
            <person name="Koshikawa S."/>
            <person name="Sagara H."/>
            <person name="Miura T."/>
            <person name="Yokobori S."/>
            <person name="Miyagawa K."/>
            <person name="Suzuki Y."/>
            <person name="Kubo T."/>
            <person name="Oyama M."/>
            <person name="Kohara Y."/>
            <person name="Fujiyama A."/>
            <person name="Arakawa K."/>
            <person name="Katayama T."/>
            <person name="Toyoda A."/>
            <person name="Kunieda T."/>
        </authorList>
    </citation>
    <scope>NUCLEOTIDE SEQUENCE [LARGE SCALE GENOMIC DNA]</scope>
    <source>
        <strain evidence="2 3">YOKOZUNA-1</strain>
    </source>
</reference>
<comment type="caution">
    <text evidence="2">The sequence shown here is derived from an EMBL/GenBank/DDBJ whole genome shotgun (WGS) entry which is preliminary data.</text>
</comment>
<accession>A0A1D1VR45</accession>
<evidence type="ECO:0000313" key="2">
    <source>
        <dbReference type="EMBL" id="GAV04035.1"/>
    </source>
</evidence>
<protein>
    <submittedName>
        <fullName evidence="2">Uncharacterized protein</fullName>
    </submittedName>
</protein>
<keyword evidence="3" id="KW-1185">Reference proteome</keyword>
<evidence type="ECO:0000313" key="3">
    <source>
        <dbReference type="Proteomes" id="UP000186922"/>
    </source>
</evidence>